<reference evidence="1 2" key="1">
    <citation type="journal article" date="2021" name="Sci. Rep.">
        <title>Chromosome anchoring in Senegalese sole (Solea senegalensis) reveals sex-associated markers and genome rearrangements in flatfish.</title>
        <authorList>
            <person name="Guerrero-Cozar I."/>
            <person name="Gomez-Garrido J."/>
            <person name="Berbel C."/>
            <person name="Martinez-Blanch J.F."/>
            <person name="Alioto T."/>
            <person name="Claros M.G."/>
            <person name="Gagnaire P.A."/>
            <person name="Manchado M."/>
        </authorList>
    </citation>
    <scope>NUCLEOTIDE SEQUENCE [LARGE SCALE GENOMIC DNA]</scope>
    <source>
        <strain evidence="1">Sse05_10M</strain>
    </source>
</reference>
<evidence type="ECO:0000313" key="2">
    <source>
        <dbReference type="Proteomes" id="UP000693946"/>
    </source>
</evidence>
<name>A0AAV6SD03_SOLSE</name>
<dbReference type="EMBL" id="JAGKHQ010000005">
    <property type="protein sequence ID" value="KAG7515454.1"/>
    <property type="molecule type" value="Genomic_DNA"/>
</dbReference>
<gene>
    <name evidence="1" type="ORF">JOB18_008628</name>
</gene>
<accession>A0AAV6SD03</accession>
<keyword evidence="2" id="KW-1185">Reference proteome</keyword>
<dbReference type="Proteomes" id="UP000693946">
    <property type="component" value="Linkage Group LG13"/>
</dbReference>
<evidence type="ECO:0000313" key="1">
    <source>
        <dbReference type="EMBL" id="KAG7515454.1"/>
    </source>
</evidence>
<comment type="caution">
    <text evidence="1">The sequence shown here is derived from an EMBL/GenBank/DDBJ whole genome shotgun (WGS) entry which is preliminary data.</text>
</comment>
<protein>
    <submittedName>
        <fullName evidence="1">Uncharacterized protein</fullName>
    </submittedName>
</protein>
<dbReference type="AlphaFoldDB" id="A0AAV6SD03"/>
<proteinExistence type="predicted"/>
<sequence>MHSSDLRVDAQTPASPCVALSEPGSCCEEGTQHRILYEYVINLRLDFPTFSKCLRRADTLQSERRLSCTVTRRDFPAPCRGGMTAGKAGVAMYFEITRHREPSNHLAF</sequence>
<organism evidence="1 2">
    <name type="scientific">Solea senegalensis</name>
    <name type="common">Senegalese sole</name>
    <dbReference type="NCBI Taxonomy" id="28829"/>
    <lineage>
        <taxon>Eukaryota</taxon>
        <taxon>Metazoa</taxon>
        <taxon>Chordata</taxon>
        <taxon>Craniata</taxon>
        <taxon>Vertebrata</taxon>
        <taxon>Euteleostomi</taxon>
        <taxon>Actinopterygii</taxon>
        <taxon>Neopterygii</taxon>
        <taxon>Teleostei</taxon>
        <taxon>Neoteleostei</taxon>
        <taxon>Acanthomorphata</taxon>
        <taxon>Carangaria</taxon>
        <taxon>Pleuronectiformes</taxon>
        <taxon>Pleuronectoidei</taxon>
        <taxon>Soleidae</taxon>
        <taxon>Solea</taxon>
    </lineage>
</organism>